<sequence length="66" mass="6758">MHRRAHLIAAALAAASIVPIAAPGGTTTGLVDRVHNVRDAVIEAGSRFHGLAEILTGVSVHSTLPL</sequence>
<dbReference type="RefSeq" id="WP_344892318.1">
    <property type="nucleotide sequence ID" value="NZ_BAAAZP010000188.1"/>
</dbReference>
<keyword evidence="3" id="KW-1185">Reference proteome</keyword>
<protein>
    <submittedName>
        <fullName evidence="2">Uncharacterized protein</fullName>
    </submittedName>
</protein>
<comment type="caution">
    <text evidence="2">The sequence shown here is derived from an EMBL/GenBank/DDBJ whole genome shotgun (WGS) entry which is preliminary data.</text>
</comment>
<feature type="signal peptide" evidence="1">
    <location>
        <begin position="1"/>
        <end position="21"/>
    </location>
</feature>
<evidence type="ECO:0000313" key="2">
    <source>
        <dbReference type="EMBL" id="GAA3706953.1"/>
    </source>
</evidence>
<dbReference type="Proteomes" id="UP001500902">
    <property type="component" value="Unassembled WGS sequence"/>
</dbReference>
<name>A0ABP7DNQ7_9ACTN</name>
<dbReference type="EMBL" id="BAAAZP010000188">
    <property type="protein sequence ID" value="GAA3706953.1"/>
    <property type="molecule type" value="Genomic_DNA"/>
</dbReference>
<keyword evidence="1" id="KW-0732">Signal</keyword>
<organism evidence="2 3">
    <name type="scientific">Nonomuraea antimicrobica</name>
    <dbReference type="NCBI Taxonomy" id="561173"/>
    <lineage>
        <taxon>Bacteria</taxon>
        <taxon>Bacillati</taxon>
        <taxon>Actinomycetota</taxon>
        <taxon>Actinomycetes</taxon>
        <taxon>Streptosporangiales</taxon>
        <taxon>Streptosporangiaceae</taxon>
        <taxon>Nonomuraea</taxon>
    </lineage>
</organism>
<gene>
    <name evidence="2" type="ORF">GCM10022224_085590</name>
</gene>
<reference evidence="3" key="1">
    <citation type="journal article" date="2019" name="Int. J. Syst. Evol. Microbiol.">
        <title>The Global Catalogue of Microorganisms (GCM) 10K type strain sequencing project: providing services to taxonomists for standard genome sequencing and annotation.</title>
        <authorList>
            <consortium name="The Broad Institute Genomics Platform"/>
            <consortium name="The Broad Institute Genome Sequencing Center for Infectious Disease"/>
            <person name="Wu L."/>
            <person name="Ma J."/>
        </authorList>
    </citation>
    <scope>NUCLEOTIDE SEQUENCE [LARGE SCALE GENOMIC DNA]</scope>
    <source>
        <strain evidence="3">JCM 16904</strain>
    </source>
</reference>
<evidence type="ECO:0000256" key="1">
    <source>
        <dbReference type="SAM" id="SignalP"/>
    </source>
</evidence>
<accession>A0ABP7DNQ7</accession>
<proteinExistence type="predicted"/>
<feature type="chain" id="PRO_5045156513" evidence="1">
    <location>
        <begin position="22"/>
        <end position="66"/>
    </location>
</feature>
<evidence type="ECO:0000313" key="3">
    <source>
        <dbReference type="Proteomes" id="UP001500902"/>
    </source>
</evidence>